<evidence type="ECO:0000313" key="11">
    <source>
        <dbReference type="Proteomes" id="UP000092462"/>
    </source>
</evidence>
<evidence type="ECO:0000256" key="5">
    <source>
        <dbReference type="ARBA" id="ARBA00022989"/>
    </source>
</evidence>
<dbReference type="Pfam" id="PF00060">
    <property type="entry name" value="Lig_chan"/>
    <property type="match status" value="1"/>
</dbReference>
<organism evidence="10 11">
    <name type="scientific">Phlebotomus papatasi</name>
    <name type="common">Sandfly</name>
    <dbReference type="NCBI Taxonomy" id="29031"/>
    <lineage>
        <taxon>Eukaryota</taxon>
        <taxon>Metazoa</taxon>
        <taxon>Ecdysozoa</taxon>
        <taxon>Arthropoda</taxon>
        <taxon>Hexapoda</taxon>
        <taxon>Insecta</taxon>
        <taxon>Pterygota</taxon>
        <taxon>Neoptera</taxon>
        <taxon>Endopterygota</taxon>
        <taxon>Diptera</taxon>
        <taxon>Nematocera</taxon>
        <taxon>Psychodoidea</taxon>
        <taxon>Psychodidae</taxon>
        <taxon>Phlebotomus</taxon>
        <taxon>Phlebotomus</taxon>
    </lineage>
</organism>
<dbReference type="Proteomes" id="UP000092462">
    <property type="component" value="Unassembled WGS sequence"/>
</dbReference>
<proteinExistence type="inferred from homology"/>
<dbReference type="InterPro" id="IPR052192">
    <property type="entry name" value="Insect_Ionotropic_Sensory_Rcpt"/>
</dbReference>
<dbReference type="VEuPathDB" id="VectorBase:PPAI013187"/>
<evidence type="ECO:0000256" key="2">
    <source>
        <dbReference type="ARBA" id="ARBA00008685"/>
    </source>
</evidence>
<evidence type="ECO:0000256" key="1">
    <source>
        <dbReference type="ARBA" id="ARBA00004651"/>
    </source>
</evidence>
<dbReference type="GO" id="GO:0005886">
    <property type="term" value="C:plasma membrane"/>
    <property type="evidence" value="ECO:0007669"/>
    <property type="project" value="UniProtKB-SubCell"/>
</dbReference>
<comment type="similarity">
    <text evidence="2">Belongs to the glutamate-gated ion channel (TC 1.A.10.1) family.</text>
</comment>
<evidence type="ECO:0000256" key="6">
    <source>
        <dbReference type="ARBA" id="ARBA00023136"/>
    </source>
</evidence>
<dbReference type="Gene3D" id="3.40.190.10">
    <property type="entry name" value="Periplasmic binding protein-like II"/>
    <property type="match status" value="1"/>
</dbReference>
<keyword evidence="3" id="KW-1003">Cell membrane</keyword>
<dbReference type="InterPro" id="IPR001320">
    <property type="entry name" value="Iontro_rcpt_C"/>
</dbReference>
<evidence type="ECO:0000256" key="8">
    <source>
        <dbReference type="ARBA" id="ARBA00023180"/>
    </source>
</evidence>
<keyword evidence="7" id="KW-0675">Receptor</keyword>
<dbReference type="PANTHER" id="PTHR42643:SF35">
    <property type="entry name" value="IONOTROPIC RECEPTOR 68A, ISOFORM A"/>
    <property type="match status" value="1"/>
</dbReference>
<keyword evidence="5" id="KW-1133">Transmembrane helix</keyword>
<sequence length="607" mass="69765">MGINFGKNYSICLVLAIFFAFAMAQIFSAKENDCLIIRHLNSIFEDSDRCVVIFYDTNNTSNCPLSFNRTRSVRVSHDAIINGTAFHYQNLFECKRYLIGTHNLSHFQDIFTKNTKAVRFLPFTKIIIFNSSSAEEVTLTNQQITFAYFNGLYLISAFLDSEKTLNLVNLMTNTSTKGPDTALENVYNRSHPLFEGRFYPRQINISLFHCPPFVIIKKNNQTNETTFDGVEYNLVSSITKGWHKGITIRYFDDHKVSPWTQIVNDVRDGVSNIGLCSPWLNLKHFLVTDVSNAYDLQCLTFLVPRPHIITPASYIYLPFSLEVWIAYIACLVGTAFILHYFVNRDFIRATELSSLEVVFLEVINIATSHGATRFPKHVPIKILLVSWTAISLLLSTAYCTGYTSLLTTPRFSKPIDTIADFLEQGITWGSEMAMYNHDMFNDMMASGKEDLIDIAKRYHRIKDNNEELSRISSGKYAKFVKILSSNHVTDTESLENHSNYLRCMKQCVIRYYAVLLLEKGSAYTSFINSHLSKHLENGLIHQWFNEMNTKYGKMYMSFFFIDHIQQFGEANSIQMENLLGAFYLLLCGECLALVVFLVEIYYKKKYN</sequence>
<keyword evidence="8" id="KW-0325">Glycoprotein</keyword>
<dbReference type="AlphaFoldDB" id="A0A3F2ZEC4"/>
<comment type="subcellular location">
    <subcellularLocation>
        <location evidence="1">Cell membrane</location>
        <topology evidence="1">Multi-pass membrane protein</topology>
    </subcellularLocation>
</comment>
<reference evidence="10" key="1">
    <citation type="submission" date="2022-08" db="UniProtKB">
        <authorList>
            <consortium name="EnsemblMetazoa"/>
        </authorList>
    </citation>
    <scope>IDENTIFICATION</scope>
    <source>
        <strain evidence="10">Israel</strain>
    </source>
</reference>
<dbReference type="SUPFAM" id="SSF53850">
    <property type="entry name" value="Periplasmic binding protein-like II"/>
    <property type="match status" value="1"/>
</dbReference>
<accession>A0A3F2ZEC4</accession>
<evidence type="ECO:0000259" key="9">
    <source>
        <dbReference type="Pfam" id="PF00060"/>
    </source>
</evidence>
<name>A0A3F2ZEC4_PHLPP</name>
<dbReference type="EMBL" id="AJVK01023408">
    <property type="status" value="NOT_ANNOTATED_CDS"/>
    <property type="molecule type" value="Genomic_DNA"/>
</dbReference>
<dbReference type="GO" id="GO:0050906">
    <property type="term" value="P:detection of stimulus involved in sensory perception"/>
    <property type="evidence" value="ECO:0007669"/>
    <property type="project" value="UniProtKB-ARBA"/>
</dbReference>
<dbReference type="EnsemblMetazoa" id="PPAI013187-RA">
    <property type="protein sequence ID" value="PPAI013187-PA"/>
    <property type="gene ID" value="PPAI013187"/>
</dbReference>
<evidence type="ECO:0000313" key="10">
    <source>
        <dbReference type="EnsemblMetazoa" id="PPAI013187-PA"/>
    </source>
</evidence>
<dbReference type="GO" id="GO:0015276">
    <property type="term" value="F:ligand-gated monoatomic ion channel activity"/>
    <property type="evidence" value="ECO:0007669"/>
    <property type="project" value="InterPro"/>
</dbReference>
<evidence type="ECO:0000256" key="3">
    <source>
        <dbReference type="ARBA" id="ARBA00022475"/>
    </source>
</evidence>
<evidence type="ECO:0000256" key="4">
    <source>
        <dbReference type="ARBA" id="ARBA00022692"/>
    </source>
</evidence>
<keyword evidence="6" id="KW-0472">Membrane</keyword>
<keyword evidence="4" id="KW-0812">Transmembrane</keyword>
<evidence type="ECO:0000256" key="7">
    <source>
        <dbReference type="ARBA" id="ARBA00023170"/>
    </source>
</evidence>
<dbReference type="PANTHER" id="PTHR42643">
    <property type="entry name" value="IONOTROPIC RECEPTOR 20A-RELATED"/>
    <property type="match status" value="1"/>
</dbReference>
<keyword evidence="11" id="KW-1185">Reference proteome</keyword>
<feature type="domain" description="Ionotropic glutamate receptor C-terminal" evidence="9">
    <location>
        <begin position="320"/>
        <end position="588"/>
    </location>
</feature>
<dbReference type="Gene3D" id="1.10.287.70">
    <property type="match status" value="1"/>
</dbReference>
<protein>
    <recommendedName>
        <fullName evidence="9">Ionotropic glutamate receptor C-terminal domain-containing protein</fullName>
    </recommendedName>
</protein>